<sequence length="273" mass="30432">MFEARRSTSWIGSAGGVLGLIFHNTVRSVRKTHANAFMAIGLNIFQTVILVVSFYVLFTVLGIRGAAIRGDFILFIMSGIFLYMVHVRTVQAVFSTEGPSSPMMLHAPMTTFVAIASNALAALYTQILSVILVLYAYHVIFQPIAIHNWKGALAMMCLAWFSGVAVGVLFLGLKPWFPSAASTGQSIYSRVSMIASGKMFVANQMPGYMIDWFDWNPLFHVIDQTRGFVFINYFPHYSNVTYPLYISLALMMIGLMGEFFTRQNASISWGARR</sequence>
<dbReference type="STRING" id="315423.SAMN04488020_106155"/>
<keyword evidence="3" id="KW-1185">Reference proteome</keyword>
<proteinExistence type="predicted"/>
<keyword evidence="1" id="KW-1133">Transmembrane helix</keyword>
<keyword evidence="1" id="KW-0472">Membrane</keyword>
<dbReference type="OrthoDB" id="7835223at2"/>
<feature type="transmembrane region" description="Helical" evidence="1">
    <location>
        <begin position="36"/>
        <end position="60"/>
    </location>
</feature>
<feature type="transmembrane region" description="Helical" evidence="1">
    <location>
        <begin position="242"/>
        <end position="260"/>
    </location>
</feature>
<dbReference type="EMBL" id="FWFV01000006">
    <property type="protein sequence ID" value="SLN51885.1"/>
    <property type="molecule type" value="Genomic_DNA"/>
</dbReference>
<protein>
    <submittedName>
        <fullName evidence="2">ABC-2 type transporter</fullName>
    </submittedName>
</protein>
<dbReference type="RefSeq" id="WP_085854355.1">
    <property type="nucleotide sequence ID" value="NZ_FOPF01000006.1"/>
</dbReference>
<feature type="transmembrane region" description="Helical" evidence="1">
    <location>
        <begin position="72"/>
        <end position="94"/>
    </location>
</feature>
<evidence type="ECO:0000313" key="2">
    <source>
        <dbReference type="EMBL" id="SLN51885.1"/>
    </source>
</evidence>
<reference evidence="2 3" key="1">
    <citation type="submission" date="2017-03" db="EMBL/GenBank/DDBJ databases">
        <authorList>
            <person name="Afonso C.L."/>
            <person name="Miller P.J."/>
            <person name="Scott M.A."/>
            <person name="Spackman E."/>
            <person name="Goraichik I."/>
            <person name="Dimitrov K.M."/>
            <person name="Suarez D.L."/>
            <person name="Swayne D.E."/>
        </authorList>
    </citation>
    <scope>NUCLEOTIDE SEQUENCE [LARGE SCALE GENOMIC DNA]</scope>
    <source>
        <strain evidence="2 3">CECT 7066</strain>
    </source>
</reference>
<organism evidence="2 3">
    <name type="scientific">Palleronia marisminoris</name>
    <dbReference type="NCBI Taxonomy" id="315423"/>
    <lineage>
        <taxon>Bacteria</taxon>
        <taxon>Pseudomonadati</taxon>
        <taxon>Pseudomonadota</taxon>
        <taxon>Alphaproteobacteria</taxon>
        <taxon>Rhodobacterales</taxon>
        <taxon>Roseobacteraceae</taxon>
        <taxon>Palleronia</taxon>
    </lineage>
</organism>
<keyword evidence="1" id="KW-0812">Transmembrane</keyword>
<feature type="transmembrane region" description="Helical" evidence="1">
    <location>
        <begin position="114"/>
        <end position="140"/>
    </location>
</feature>
<feature type="transmembrane region" description="Helical" evidence="1">
    <location>
        <begin position="152"/>
        <end position="173"/>
    </location>
</feature>
<dbReference type="AlphaFoldDB" id="A0A1Y5T1D4"/>
<evidence type="ECO:0000313" key="3">
    <source>
        <dbReference type="Proteomes" id="UP000193870"/>
    </source>
</evidence>
<name>A0A1Y5T1D4_9RHOB</name>
<evidence type="ECO:0000256" key="1">
    <source>
        <dbReference type="SAM" id="Phobius"/>
    </source>
</evidence>
<feature type="transmembrane region" description="Helical" evidence="1">
    <location>
        <begin position="7"/>
        <end position="24"/>
    </location>
</feature>
<gene>
    <name evidence="2" type="ORF">PAM7066_02389</name>
</gene>
<dbReference type="Proteomes" id="UP000193870">
    <property type="component" value="Unassembled WGS sequence"/>
</dbReference>
<accession>A0A1Y5T1D4</accession>